<evidence type="ECO:0000313" key="3">
    <source>
        <dbReference type="Proteomes" id="UP001178507"/>
    </source>
</evidence>
<accession>A0AA36IDE6</accession>
<feature type="region of interest" description="Disordered" evidence="1">
    <location>
        <begin position="225"/>
        <end position="258"/>
    </location>
</feature>
<keyword evidence="3" id="KW-1185">Reference proteome</keyword>
<gene>
    <name evidence="2" type="ORF">EVOR1521_LOCUS12233</name>
</gene>
<dbReference type="Proteomes" id="UP001178507">
    <property type="component" value="Unassembled WGS sequence"/>
</dbReference>
<evidence type="ECO:0000313" key="2">
    <source>
        <dbReference type="EMBL" id="CAJ1385678.1"/>
    </source>
</evidence>
<organism evidence="2 3">
    <name type="scientific">Effrenium voratum</name>
    <dbReference type="NCBI Taxonomy" id="2562239"/>
    <lineage>
        <taxon>Eukaryota</taxon>
        <taxon>Sar</taxon>
        <taxon>Alveolata</taxon>
        <taxon>Dinophyceae</taxon>
        <taxon>Suessiales</taxon>
        <taxon>Symbiodiniaceae</taxon>
        <taxon>Effrenium</taxon>
    </lineage>
</organism>
<protein>
    <submittedName>
        <fullName evidence="2">Uncharacterized protein</fullName>
    </submittedName>
</protein>
<name>A0AA36IDE6_9DINO</name>
<proteinExistence type="predicted"/>
<reference evidence="2" key="1">
    <citation type="submission" date="2023-08" db="EMBL/GenBank/DDBJ databases">
        <authorList>
            <person name="Chen Y."/>
            <person name="Shah S."/>
            <person name="Dougan E. K."/>
            <person name="Thang M."/>
            <person name="Chan C."/>
        </authorList>
    </citation>
    <scope>NUCLEOTIDE SEQUENCE</scope>
</reference>
<dbReference type="EMBL" id="CAUJNA010001269">
    <property type="protein sequence ID" value="CAJ1385678.1"/>
    <property type="molecule type" value="Genomic_DNA"/>
</dbReference>
<comment type="caution">
    <text evidence="2">The sequence shown here is derived from an EMBL/GenBank/DDBJ whole genome shotgun (WGS) entry which is preliminary data.</text>
</comment>
<dbReference type="AlphaFoldDB" id="A0AA36IDE6"/>
<evidence type="ECO:0000256" key="1">
    <source>
        <dbReference type="SAM" id="MobiDB-lite"/>
    </source>
</evidence>
<sequence length="949" mass="110359">MAVLMRGRDMRGRFPSSWESYQEDYEQQLALRAHLDSLAVELSVQTTALDLLRTEVALLLSRRRVRHHRDLAFRAWRLCSAPAASALPAASAPVTWEPVTRGHRSDRGRDDYTLRSATLICFFQSRDRLQHALSHWRLAVQRRGPGRALPLWRMQLCFGAWRGLLGHGCGHERLLATRRKAANALRTLRDYDLLYFVLQAWNGAVVSAALAHLDGSRREGVFQPKISGVPRDSFPRRVESPVRSGQRSPERSRRPSHLHRAFRAWRGQSAQSASEQRRLSLIAAQVRREKLLLTMHCWHKAASLERSSRTCGQVWQQAAATLARTKARNLLWAYWRRWSCGSWAVRQKSQSQRAVRRLGAAAAQALRMCRAQLQALLVLRHWHFLVLLRCGDRQRRAAAQSREAAEAKSRVLERLLRLTAAEALRRLAKAALAWWRRRIHSLRLQNGRLGRSRRQVLAEALGLWRRTSAEMRRSQGAAARKGKLQERALTLWLGRGCRDLLRTAWQRWRWHRRGRRVVDRITELTYSGVLAEDAVLLRGCWACWHAMVLKRLRCNHCLKLLRLEQGRATIQLAFQCWRCFVTAAEQELRGMCARDRSELLLGAAAARRSLQELRCAVMVWRQHARFRRWLGWTSRASRLKPPTFKAFWAWYRGSQTLRLERRSLQRCLRAWQSLALQTRRRLWAEHARQDRYLLRHSLSGWRTQVLVAYRLLLHQWRESARFAQHAQRSAWKMLGDQLQLEDLVLQSYCFRAWAWHWSGERHLATSRALLALERLYAQLRSQEAERLARSALRLWQSAVKDDTERFLSVCLRRVGSLQTALARLRAFHAWRSVNPAKRIYAYTLLARCLQHRALAELAFRAWRQLRTPKRPEAEEMLLLCQGLETQNADLVLLLQERASANALLETELQDLEPLSEVEMQNADLVQLLQESASANALLETELQNLERVS</sequence>